<gene>
    <name evidence="1" type="ORF">CXB65_06985</name>
</gene>
<sequence>MHAGAPSCSWKLGNTVAQSLTADPCRSGLARECVSRTTVIAWVIAFAGKPAPTRVCVMPEIPVSFITFTLT</sequence>
<reference evidence="1 2" key="1">
    <citation type="submission" date="2017-12" db="EMBL/GenBank/DDBJ databases">
        <title>Isolation and characterization of an aerobic denitrifying Pseudomonas monteilii CY06 from aquaculture ponds.</title>
        <authorList>
            <person name="Ma Q."/>
            <person name="Cai Y."/>
            <person name="He Z."/>
        </authorList>
    </citation>
    <scope>NUCLEOTIDE SEQUENCE [LARGE SCALE GENOMIC DNA]</scope>
    <source>
        <strain evidence="1 2">CY06</strain>
    </source>
</reference>
<name>A0A2N1IVN8_9PSED</name>
<dbReference type="Proteomes" id="UP000233399">
    <property type="component" value="Unassembled WGS sequence"/>
</dbReference>
<dbReference type="AlphaFoldDB" id="A0A2N1IVN8"/>
<proteinExistence type="predicted"/>
<organism evidence="1 2">
    <name type="scientific">Pseudomonas monteilii</name>
    <dbReference type="NCBI Taxonomy" id="76759"/>
    <lineage>
        <taxon>Bacteria</taxon>
        <taxon>Pseudomonadati</taxon>
        <taxon>Pseudomonadota</taxon>
        <taxon>Gammaproteobacteria</taxon>
        <taxon>Pseudomonadales</taxon>
        <taxon>Pseudomonadaceae</taxon>
        <taxon>Pseudomonas</taxon>
    </lineage>
</organism>
<evidence type="ECO:0000313" key="1">
    <source>
        <dbReference type="EMBL" id="PKI24779.1"/>
    </source>
</evidence>
<evidence type="ECO:0000313" key="2">
    <source>
        <dbReference type="Proteomes" id="UP000233399"/>
    </source>
</evidence>
<comment type="caution">
    <text evidence="1">The sequence shown here is derived from an EMBL/GenBank/DDBJ whole genome shotgun (WGS) entry which is preliminary data.</text>
</comment>
<protein>
    <submittedName>
        <fullName evidence="1">Uncharacterized protein</fullName>
    </submittedName>
</protein>
<dbReference type="EMBL" id="PJCG01000009">
    <property type="protein sequence ID" value="PKI24779.1"/>
    <property type="molecule type" value="Genomic_DNA"/>
</dbReference>
<accession>A0A2N1IVN8</accession>